<name>A0A0M8QTA6_9ACTN</name>
<dbReference type="PANTHER" id="PTHR35526:SF3">
    <property type="entry name" value="ANTI-SIGMA-F FACTOR RSBW"/>
    <property type="match status" value="1"/>
</dbReference>
<dbReference type="Gene3D" id="3.30.565.10">
    <property type="entry name" value="Histidine kinase-like ATPase, C-terminal domain"/>
    <property type="match status" value="1"/>
</dbReference>
<dbReference type="Proteomes" id="UP000037773">
    <property type="component" value="Unassembled WGS sequence"/>
</dbReference>
<feature type="compositionally biased region" description="Low complexity" evidence="2">
    <location>
        <begin position="21"/>
        <end position="36"/>
    </location>
</feature>
<dbReference type="InterPro" id="IPR050267">
    <property type="entry name" value="Anti-sigma-factor_SerPK"/>
</dbReference>
<organism evidence="4 5">
    <name type="scientific">Streptomyces caelestis</name>
    <dbReference type="NCBI Taxonomy" id="36816"/>
    <lineage>
        <taxon>Bacteria</taxon>
        <taxon>Bacillati</taxon>
        <taxon>Actinomycetota</taxon>
        <taxon>Actinomycetes</taxon>
        <taxon>Kitasatosporales</taxon>
        <taxon>Streptomycetaceae</taxon>
        <taxon>Streptomyces</taxon>
    </lineage>
</organism>
<feature type="region of interest" description="Disordered" evidence="2">
    <location>
        <begin position="19"/>
        <end position="46"/>
    </location>
</feature>
<feature type="domain" description="Histidine kinase/HSP90-like ATPase" evidence="3">
    <location>
        <begin position="51"/>
        <end position="175"/>
    </location>
</feature>
<comment type="caution">
    <text evidence="4">The sequence shown here is derived from an EMBL/GenBank/DDBJ whole genome shotgun (WGS) entry which is preliminary data.</text>
</comment>
<dbReference type="CDD" id="cd16936">
    <property type="entry name" value="HATPase_RsbW-like"/>
    <property type="match status" value="1"/>
</dbReference>
<dbReference type="InterPro" id="IPR036890">
    <property type="entry name" value="HATPase_C_sf"/>
</dbReference>
<accession>A0A0M8QTA6</accession>
<evidence type="ECO:0000313" key="4">
    <source>
        <dbReference type="EMBL" id="KOT43184.1"/>
    </source>
</evidence>
<keyword evidence="4" id="KW-0418">Kinase</keyword>
<gene>
    <name evidence="4" type="ORF">ADK41_06585</name>
</gene>
<sequence>MRHHWSRYATDGTVRVVTTKPINPTDTTQPTTPCTPLKASSPPGPAFEMRFTSTPRGARLARRLAAVRLDAWGIPYGTDPHDAIVLIVAELTANAVSHGHVPGRDFHLRLHATPDGRAVRVEVTDTRTERHPCRPALPENTASVEETGRGLLLVSQLAARWDWHPRPDGPGKTVWAEYEQVRAALREWNGYDPGVREQAALDAELDRRIGEARERTN</sequence>
<evidence type="ECO:0000313" key="5">
    <source>
        <dbReference type="Proteomes" id="UP000037773"/>
    </source>
</evidence>
<proteinExistence type="predicted"/>
<reference evidence="4 5" key="1">
    <citation type="submission" date="2015-07" db="EMBL/GenBank/DDBJ databases">
        <authorList>
            <person name="Noorani M."/>
        </authorList>
    </citation>
    <scope>NUCLEOTIDE SEQUENCE [LARGE SCALE GENOMIC DNA]</scope>
    <source>
        <strain evidence="4 5">NRRL B-24567</strain>
    </source>
</reference>
<evidence type="ECO:0000256" key="2">
    <source>
        <dbReference type="SAM" id="MobiDB-lite"/>
    </source>
</evidence>
<keyword evidence="1 4" id="KW-0723">Serine/threonine-protein kinase</keyword>
<dbReference type="Pfam" id="PF13581">
    <property type="entry name" value="HATPase_c_2"/>
    <property type="match status" value="1"/>
</dbReference>
<dbReference type="PATRIC" id="fig|36816.3.peg.1410"/>
<protein>
    <submittedName>
        <fullName evidence="4">Serine/threonine protein kinase</fullName>
    </submittedName>
</protein>
<evidence type="ECO:0000256" key="1">
    <source>
        <dbReference type="ARBA" id="ARBA00022527"/>
    </source>
</evidence>
<keyword evidence="5" id="KW-1185">Reference proteome</keyword>
<dbReference type="GO" id="GO:0004674">
    <property type="term" value="F:protein serine/threonine kinase activity"/>
    <property type="evidence" value="ECO:0007669"/>
    <property type="project" value="UniProtKB-KW"/>
</dbReference>
<keyword evidence="4" id="KW-0808">Transferase</keyword>
<dbReference type="EMBL" id="LGCN01000063">
    <property type="protein sequence ID" value="KOT43184.1"/>
    <property type="molecule type" value="Genomic_DNA"/>
</dbReference>
<dbReference type="InterPro" id="IPR003594">
    <property type="entry name" value="HATPase_dom"/>
</dbReference>
<dbReference type="PANTHER" id="PTHR35526">
    <property type="entry name" value="ANTI-SIGMA-F FACTOR RSBW-RELATED"/>
    <property type="match status" value="1"/>
</dbReference>
<evidence type="ECO:0000259" key="3">
    <source>
        <dbReference type="Pfam" id="PF13581"/>
    </source>
</evidence>
<dbReference type="AlphaFoldDB" id="A0A0M8QTA6"/>
<dbReference type="SUPFAM" id="SSF55874">
    <property type="entry name" value="ATPase domain of HSP90 chaperone/DNA topoisomerase II/histidine kinase"/>
    <property type="match status" value="1"/>
</dbReference>